<dbReference type="OrthoDB" id="444079at2759"/>
<dbReference type="Gene3D" id="1.10.287.630">
    <property type="entry name" value="Helix hairpin bin"/>
    <property type="match status" value="1"/>
</dbReference>
<evidence type="ECO:0000313" key="10">
    <source>
        <dbReference type="EMBL" id="OMJ71302.1"/>
    </source>
</evidence>
<feature type="transmembrane region" description="Helical" evidence="8">
    <location>
        <begin position="107"/>
        <end position="127"/>
    </location>
</feature>
<dbReference type="GO" id="GO:0005249">
    <property type="term" value="F:voltage-gated potassium channel activity"/>
    <property type="evidence" value="ECO:0007669"/>
    <property type="project" value="InterPro"/>
</dbReference>
<evidence type="ECO:0000256" key="1">
    <source>
        <dbReference type="ARBA" id="ARBA00004141"/>
    </source>
</evidence>
<dbReference type="SUPFAM" id="SSF51206">
    <property type="entry name" value="cAMP-binding domain-like"/>
    <property type="match status" value="1"/>
</dbReference>
<proteinExistence type="predicted"/>
<evidence type="ECO:0000256" key="8">
    <source>
        <dbReference type="SAM" id="Phobius"/>
    </source>
</evidence>
<name>A0A1R2B3G4_9CILI</name>
<dbReference type="GO" id="GO:0003254">
    <property type="term" value="P:regulation of membrane depolarization"/>
    <property type="evidence" value="ECO:0007669"/>
    <property type="project" value="TreeGrafter"/>
</dbReference>
<evidence type="ECO:0000256" key="7">
    <source>
        <dbReference type="ARBA" id="ARBA00023303"/>
    </source>
</evidence>
<evidence type="ECO:0000256" key="5">
    <source>
        <dbReference type="ARBA" id="ARBA00023065"/>
    </source>
</evidence>
<dbReference type="SUPFAM" id="SSF81324">
    <property type="entry name" value="Voltage-gated potassium channels"/>
    <property type="match status" value="1"/>
</dbReference>
<dbReference type="InterPro" id="IPR014710">
    <property type="entry name" value="RmlC-like_jellyroll"/>
</dbReference>
<feature type="transmembrane region" description="Helical" evidence="8">
    <location>
        <begin position="71"/>
        <end position="92"/>
    </location>
</feature>
<dbReference type="PANTHER" id="PTHR45689">
    <property type="entry name" value="I[[H]] CHANNEL, ISOFORM E"/>
    <property type="match status" value="1"/>
</dbReference>
<feature type="transmembrane region" description="Helical" evidence="8">
    <location>
        <begin position="299"/>
        <end position="322"/>
    </location>
</feature>
<dbReference type="InterPro" id="IPR018490">
    <property type="entry name" value="cNMP-bd_dom_sf"/>
</dbReference>
<dbReference type="CDD" id="cd00038">
    <property type="entry name" value="CAP_ED"/>
    <property type="match status" value="1"/>
</dbReference>
<feature type="domain" description="Cyclic nucleotide-binding" evidence="9">
    <location>
        <begin position="403"/>
        <end position="502"/>
    </location>
</feature>
<dbReference type="InterPro" id="IPR003938">
    <property type="entry name" value="K_chnl_volt-dep_EAG/ELK/ERG"/>
</dbReference>
<accession>A0A1R2B3G4</accession>
<dbReference type="PANTHER" id="PTHR45689:SF5">
    <property type="entry name" value="I[[H]] CHANNEL, ISOFORM E"/>
    <property type="match status" value="1"/>
</dbReference>
<keyword evidence="11" id="KW-1185">Reference proteome</keyword>
<keyword evidence="7" id="KW-0407">Ion channel</keyword>
<dbReference type="Gene3D" id="1.10.287.70">
    <property type="match status" value="1"/>
</dbReference>
<dbReference type="InterPro" id="IPR051413">
    <property type="entry name" value="K/Na_HCN_channel"/>
</dbReference>
<dbReference type="GO" id="GO:0035725">
    <property type="term" value="P:sodium ion transmembrane transport"/>
    <property type="evidence" value="ECO:0007669"/>
    <property type="project" value="TreeGrafter"/>
</dbReference>
<protein>
    <recommendedName>
        <fullName evidence="9">Cyclic nucleotide-binding domain-containing protein</fullName>
    </recommendedName>
</protein>
<evidence type="ECO:0000259" key="9">
    <source>
        <dbReference type="PROSITE" id="PS50042"/>
    </source>
</evidence>
<keyword evidence="5" id="KW-0406">Ion transport</keyword>
<evidence type="ECO:0000256" key="6">
    <source>
        <dbReference type="ARBA" id="ARBA00023136"/>
    </source>
</evidence>
<dbReference type="Pfam" id="PF00027">
    <property type="entry name" value="cNMP_binding"/>
    <property type="match status" value="1"/>
</dbReference>
<keyword evidence="4 8" id="KW-1133">Transmembrane helix</keyword>
<evidence type="ECO:0000256" key="4">
    <source>
        <dbReference type="ARBA" id="ARBA00022989"/>
    </source>
</evidence>
<dbReference type="FunFam" id="1.10.287.70:FF:000123">
    <property type="entry name" value="Potassium channel KAT3"/>
    <property type="match status" value="1"/>
</dbReference>
<feature type="transmembrane region" description="Helical" evidence="8">
    <location>
        <begin position="216"/>
        <end position="243"/>
    </location>
</feature>
<dbReference type="Proteomes" id="UP000187209">
    <property type="component" value="Unassembled WGS sequence"/>
</dbReference>
<dbReference type="SMART" id="SM00100">
    <property type="entry name" value="cNMP"/>
    <property type="match status" value="1"/>
</dbReference>
<dbReference type="InterPro" id="IPR000595">
    <property type="entry name" value="cNMP-bd_dom"/>
</dbReference>
<gene>
    <name evidence="10" type="ORF">SteCoe_30519</name>
</gene>
<dbReference type="EMBL" id="MPUH01001003">
    <property type="protein sequence ID" value="OMJ71302.1"/>
    <property type="molecule type" value="Genomic_DNA"/>
</dbReference>
<reference evidence="10 11" key="1">
    <citation type="submission" date="2016-11" db="EMBL/GenBank/DDBJ databases">
        <title>The macronuclear genome of Stentor coeruleus: a giant cell with tiny introns.</title>
        <authorList>
            <person name="Slabodnick M."/>
            <person name="Ruby J.G."/>
            <person name="Reiff S.B."/>
            <person name="Swart E.C."/>
            <person name="Gosai S."/>
            <person name="Prabakaran S."/>
            <person name="Witkowska E."/>
            <person name="Larue G.E."/>
            <person name="Fisher S."/>
            <person name="Freeman R.M."/>
            <person name="Gunawardena J."/>
            <person name="Chu W."/>
            <person name="Stover N.A."/>
            <person name="Gregory B.D."/>
            <person name="Nowacki M."/>
            <person name="Derisi J."/>
            <person name="Roy S.W."/>
            <person name="Marshall W.F."/>
            <person name="Sood P."/>
        </authorList>
    </citation>
    <scope>NUCLEOTIDE SEQUENCE [LARGE SCALE GENOMIC DNA]</scope>
    <source>
        <strain evidence="10">WM001</strain>
    </source>
</reference>
<dbReference type="PROSITE" id="PS50042">
    <property type="entry name" value="CNMP_BINDING_3"/>
    <property type="match status" value="1"/>
</dbReference>
<evidence type="ECO:0000313" key="11">
    <source>
        <dbReference type="Proteomes" id="UP000187209"/>
    </source>
</evidence>
<dbReference type="AlphaFoldDB" id="A0A1R2B3G4"/>
<dbReference type="GO" id="GO:0098855">
    <property type="term" value="C:HCN channel complex"/>
    <property type="evidence" value="ECO:0007669"/>
    <property type="project" value="TreeGrafter"/>
</dbReference>
<keyword evidence="3 8" id="KW-0812">Transmembrane</keyword>
<evidence type="ECO:0000256" key="2">
    <source>
        <dbReference type="ARBA" id="ARBA00022448"/>
    </source>
</evidence>
<comment type="caution">
    <text evidence="10">The sequence shown here is derived from an EMBL/GenBank/DDBJ whole genome shotgun (WGS) entry which is preliminary data.</text>
</comment>
<dbReference type="Pfam" id="PF00520">
    <property type="entry name" value="Ion_trans"/>
    <property type="match status" value="1"/>
</dbReference>
<organism evidence="10 11">
    <name type="scientific">Stentor coeruleus</name>
    <dbReference type="NCBI Taxonomy" id="5963"/>
    <lineage>
        <taxon>Eukaryota</taxon>
        <taxon>Sar</taxon>
        <taxon>Alveolata</taxon>
        <taxon>Ciliophora</taxon>
        <taxon>Postciliodesmatophora</taxon>
        <taxon>Heterotrichea</taxon>
        <taxon>Heterotrichida</taxon>
        <taxon>Stentoridae</taxon>
        <taxon>Stentor</taxon>
    </lineage>
</organism>
<dbReference type="InterPro" id="IPR005821">
    <property type="entry name" value="Ion_trans_dom"/>
</dbReference>
<comment type="subcellular location">
    <subcellularLocation>
        <location evidence="1">Membrane</location>
        <topology evidence="1">Multi-pass membrane protein</topology>
    </subcellularLocation>
</comment>
<dbReference type="PRINTS" id="PR01463">
    <property type="entry name" value="EAGCHANLFMLY"/>
</dbReference>
<sequence length="704" mass="81704">MDNTKVHPSAFMDKNKKTLKSVHQSRKDSKISPTIKVKEERYLKKLSMISEQEEKWWEVRFLFHPESGARMIWDILILAFIIYQSLSVPYFICFNDIPSDLTNGFEFLMNICFISDVLATFNTGFYIKGTLVMNRKDIIKDYIKFWFWMDVVASMPYNWFVGNIFGGDSTSSAYNAPKVLRLMRIFRFLKVLRLLRLAKLKKILMKIEDYIASNTLANIFVFGKLLALVFFIAHWTACLWFFIGDQGSDIHPVTWITYINLQNSSIFEKYITSLYWAFTTMSTVGYGDITPFTITEKIYAMMTMIMASGVFAFTIGSIGALVSKANSVENAYREQAVAVNRYMKRKYLPNNLQFRVRRYLDYVWENKKKNKMDERQVLILLSEPLRDEIYSHIHGVVIKFCKIFEKFETNFISQLARTLINETFAPGDNIIEEGEMSDKMYFIMMGKVIIYHGLTKSMIQELGEKQYFGEISFFTSNPRCASVKCTDFVDVLSLTRLNFNCLASKFPEASEIIEGLIKNCEKGDFSCLDISCYLCEEVGHYAIKCKLLMINLDQEETRNKWMHERNDQNSKLVNNKDVQTPRFNRKIRKIKLCPRYNGRNVVGIPRENLMLTQAYPEISETPEPVVIESSTGDSIDCVQNVTIRPIYSELYLNSEESISPRGDAEGKNPRKAVFRLSLIKKKLLYDQASSVRIKKPVSRTSIIH</sequence>
<keyword evidence="6 8" id="KW-0472">Membrane</keyword>
<keyword evidence="2" id="KW-0813">Transport</keyword>
<evidence type="ECO:0000256" key="3">
    <source>
        <dbReference type="ARBA" id="ARBA00022692"/>
    </source>
</evidence>
<dbReference type="Gene3D" id="2.60.120.10">
    <property type="entry name" value="Jelly Rolls"/>
    <property type="match status" value="1"/>
</dbReference>